<keyword evidence="3" id="KW-1185">Reference proteome</keyword>
<dbReference type="OrthoDB" id="5649300at2"/>
<evidence type="ECO:0000256" key="1">
    <source>
        <dbReference type="SAM" id="MobiDB-lite"/>
    </source>
</evidence>
<evidence type="ECO:0000313" key="2">
    <source>
        <dbReference type="EMBL" id="STX51737.1"/>
    </source>
</evidence>
<dbReference type="AlphaFoldDB" id="A0A378JKY5"/>
<protein>
    <submittedName>
        <fullName evidence="2">Uncharacterized protein</fullName>
    </submittedName>
</protein>
<reference evidence="2 3" key="1">
    <citation type="submission" date="2018-06" db="EMBL/GenBank/DDBJ databases">
        <authorList>
            <consortium name="Pathogen Informatics"/>
            <person name="Doyle S."/>
        </authorList>
    </citation>
    <scope>NUCLEOTIDE SEQUENCE [LARGE SCALE GENOMIC DNA]</scope>
    <source>
        <strain evidence="2 3">NCTC13316</strain>
    </source>
</reference>
<evidence type="ECO:0000313" key="3">
    <source>
        <dbReference type="Proteomes" id="UP000254794"/>
    </source>
</evidence>
<gene>
    <name evidence="2" type="ORF">NCTC13316_01833</name>
</gene>
<accession>A0A378JKY5</accession>
<feature type="region of interest" description="Disordered" evidence="1">
    <location>
        <begin position="227"/>
        <end position="249"/>
    </location>
</feature>
<proteinExistence type="predicted"/>
<name>A0A378JKY5_9GAMM</name>
<dbReference type="EMBL" id="UGOD01000001">
    <property type="protein sequence ID" value="STX51737.1"/>
    <property type="molecule type" value="Genomic_DNA"/>
</dbReference>
<dbReference type="RefSeq" id="WP_115331353.1">
    <property type="nucleotide sequence ID" value="NZ_CAAAHP010000002.1"/>
</dbReference>
<sequence length="893" mass="101105">MAKGKKRKTLNERTRIIRNILTNRLATLKSLKLTTKDDSIKAIDLLEGNISYSSSAIISANDFLSPASKYKQAVPKGYQKLLKNLHDLQKAAENSSPLREPLLLHEIPLFENTQLIKWHKDGRTNQLNRLVIAIKHVVHQDTKGYIRAEDILKHTEKIWSISGLPFPSSSNKDPFFNSYWLLFKEAIKKYAEIEGFAFDKLDLSGKKLEQIHLLRFKTLLSEKNPQKINTENKDAATQQEQKTIKKSQSNDLERVTDSFDVLEEACHVRSDKQEFTQKALSLYLSPNQDVTYQSIPNILVGRLFIGCGFAGMTLMSTDPTVPAVARSAFQQLRNYLDNPVVDKDLILDTLLISEYKTGHWTKADHRAEQEHPLLEIPGNANAGDFVPESQSINRDKRTNTRHLYYNNTVNMALKDTPPPLFGVKVEKLERKTKHLKDWCGEALDYNFRVKVSITINDSIHHAYIYAQLMEFALGMGEGQNTSFEDACQYEIQRNSSKNSGINKDKLGKEFLAQYSTYDKNRGFTPIIHGNDFDLSNQERQTVAEVKTRRVVVIGGAGGAATAYRISVLGTDKLGYRLQNDNGDFLEDRPGISLNPNVKIFARGTVSYRNLARQATESFEYAKGKNALYEGYLLIGIKVEQDEIVLRFHKREGAAEISQELAADLQGKGQNTEIVKDNDKYYLLNLHTERCDQLISGMGQDASKIRSLVLTEIEENELKIVRGRDGHFVCLSTICESIRFHGAMAGNISRKFTEELTDSLRKSKLPRNGNDQNIMPCVLGKLFSFFSSRPNQPRRVSFNVNTCHLSRGDLREQPTEFQLFLEAAGLKNKEIKAFVNYLLEQRTEDKSGAGISKTNLCNYIKDKGLSNRLEVVSACNLIAVKDLGLANTVRRDFN</sequence>
<dbReference type="Proteomes" id="UP000254794">
    <property type="component" value="Unassembled WGS sequence"/>
</dbReference>
<organism evidence="2 3">
    <name type="scientific">Legionella busanensis</name>
    <dbReference type="NCBI Taxonomy" id="190655"/>
    <lineage>
        <taxon>Bacteria</taxon>
        <taxon>Pseudomonadati</taxon>
        <taxon>Pseudomonadota</taxon>
        <taxon>Gammaproteobacteria</taxon>
        <taxon>Legionellales</taxon>
        <taxon>Legionellaceae</taxon>
        <taxon>Legionella</taxon>
    </lineage>
</organism>